<dbReference type="InterPro" id="IPR036513">
    <property type="entry name" value="STAS_dom_sf"/>
</dbReference>
<dbReference type="Pfam" id="PF01740">
    <property type="entry name" value="STAS"/>
    <property type="match status" value="1"/>
</dbReference>
<evidence type="ECO:0000259" key="1">
    <source>
        <dbReference type="PROSITE" id="PS50801"/>
    </source>
</evidence>
<dbReference type="OrthoDB" id="9797171at2"/>
<dbReference type="PANTHER" id="PTHR33745:SF1">
    <property type="entry name" value="RSBT ANTAGONIST PROTEIN RSBS"/>
    <property type="match status" value="1"/>
</dbReference>
<reference evidence="2 3" key="1">
    <citation type="submission" date="2016-10" db="EMBL/GenBank/DDBJ databases">
        <authorList>
            <person name="de Groot N.N."/>
        </authorList>
    </citation>
    <scope>NUCLEOTIDE SEQUENCE [LARGE SCALE GENOMIC DNA]</scope>
    <source>
        <strain evidence="2 3">OK461</strain>
    </source>
</reference>
<name>A0A1I1Z9M7_9ACTN</name>
<dbReference type="AlphaFoldDB" id="A0A1I1Z9M7"/>
<dbReference type="SUPFAM" id="SSF52091">
    <property type="entry name" value="SpoIIaa-like"/>
    <property type="match status" value="1"/>
</dbReference>
<organism evidence="2 3">
    <name type="scientific">Streptomyces mirabilis</name>
    <dbReference type="NCBI Taxonomy" id="68239"/>
    <lineage>
        <taxon>Bacteria</taxon>
        <taxon>Bacillati</taxon>
        <taxon>Actinomycetota</taxon>
        <taxon>Actinomycetes</taxon>
        <taxon>Kitasatosporales</taxon>
        <taxon>Streptomycetaceae</taxon>
        <taxon>Streptomyces</taxon>
    </lineage>
</organism>
<gene>
    <name evidence="2" type="ORF">SAMN02787118_101199</name>
</gene>
<evidence type="ECO:0000313" key="2">
    <source>
        <dbReference type="EMBL" id="SFE28252.1"/>
    </source>
</evidence>
<dbReference type="InterPro" id="IPR002645">
    <property type="entry name" value="STAS_dom"/>
</dbReference>
<dbReference type="CDD" id="cd07041">
    <property type="entry name" value="STAS_RsbR_RsbS_like"/>
    <property type="match status" value="1"/>
</dbReference>
<sequence length="128" mass="13486">MTGDVVPVMRIGDTLLVALQGDLDDTTVMAIEEQLTREIAHTSASGMLIDVSRLSVVDSFIARVLARIVAMVRLLGAQAAIVGIQPAVAITLVELGVSMGHLDTALNAEQGLALLDRLRRTDAGGDRP</sequence>
<dbReference type="Proteomes" id="UP000181942">
    <property type="component" value="Unassembled WGS sequence"/>
</dbReference>
<protein>
    <submittedName>
        <fullName evidence="2">RsbT antagonist protein RsbS</fullName>
    </submittedName>
</protein>
<feature type="domain" description="STAS" evidence="1">
    <location>
        <begin position="4"/>
        <end position="115"/>
    </location>
</feature>
<proteinExistence type="predicted"/>
<dbReference type="PROSITE" id="PS50801">
    <property type="entry name" value="STAS"/>
    <property type="match status" value="1"/>
</dbReference>
<dbReference type="EMBL" id="FONR01000001">
    <property type="protein sequence ID" value="SFE28252.1"/>
    <property type="molecule type" value="Genomic_DNA"/>
</dbReference>
<accession>A0A1I1Z9M7</accession>
<evidence type="ECO:0000313" key="3">
    <source>
        <dbReference type="Proteomes" id="UP000181942"/>
    </source>
</evidence>
<dbReference type="Gene3D" id="3.30.750.24">
    <property type="entry name" value="STAS domain"/>
    <property type="match status" value="1"/>
</dbReference>
<dbReference type="InterPro" id="IPR051932">
    <property type="entry name" value="Bact_StressResp_Reg"/>
</dbReference>
<dbReference type="PANTHER" id="PTHR33745">
    <property type="entry name" value="RSBT ANTAGONIST PROTEIN RSBS-RELATED"/>
    <property type="match status" value="1"/>
</dbReference>